<comment type="similarity">
    <text evidence="2">Belongs to the NIPA family.</text>
</comment>
<reference evidence="7" key="2">
    <citation type="submission" date="2023-05" db="EMBL/GenBank/DDBJ databases">
        <authorList>
            <person name="Fouks B."/>
        </authorList>
    </citation>
    <scope>NUCLEOTIDE SEQUENCE</scope>
    <source>
        <strain evidence="7">Stay&amp;Tobe</strain>
        <tissue evidence="7">Testes</tissue>
    </source>
</reference>
<proteinExistence type="inferred from homology"/>
<feature type="transmembrane region" description="Helical" evidence="6">
    <location>
        <begin position="80"/>
        <end position="100"/>
    </location>
</feature>
<evidence type="ECO:0000313" key="7">
    <source>
        <dbReference type="EMBL" id="KAJ9593707.1"/>
    </source>
</evidence>
<name>A0AAD8A741_DIPPU</name>
<dbReference type="InterPro" id="IPR008521">
    <property type="entry name" value="Mg_trans_NIPA"/>
</dbReference>
<dbReference type="Proteomes" id="UP001233999">
    <property type="component" value="Unassembled WGS sequence"/>
</dbReference>
<dbReference type="PANTHER" id="PTHR12570:SF92">
    <property type="entry name" value="SPICHTHYIN, ISOFORM B"/>
    <property type="match status" value="1"/>
</dbReference>
<comment type="subcellular location">
    <subcellularLocation>
        <location evidence="1">Membrane</location>
        <topology evidence="1">Multi-pass membrane protein</topology>
    </subcellularLocation>
</comment>
<keyword evidence="4 6" id="KW-1133">Transmembrane helix</keyword>
<organism evidence="7 8">
    <name type="scientific">Diploptera punctata</name>
    <name type="common">Pacific beetle cockroach</name>
    <dbReference type="NCBI Taxonomy" id="6984"/>
    <lineage>
        <taxon>Eukaryota</taxon>
        <taxon>Metazoa</taxon>
        <taxon>Ecdysozoa</taxon>
        <taxon>Arthropoda</taxon>
        <taxon>Hexapoda</taxon>
        <taxon>Insecta</taxon>
        <taxon>Pterygota</taxon>
        <taxon>Neoptera</taxon>
        <taxon>Polyneoptera</taxon>
        <taxon>Dictyoptera</taxon>
        <taxon>Blattodea</taxon>
        <taxon>Blaberoidea</taxon>
        <taxon>Blaberidae</taxon>
        <taxon>Diplopterinae</taxon>
        <taxon>Diploptera</taxon>
    </lineage>
</organism>
<sequence length="135" mass="14806">MDILLRHVCNAANVMSFKGLVVCFANVSGSLQQEVTLRSCQRRVLNMGYEYDVLNMGVAETEIATSKGGFFSQPYGSTEFYVGLMLAVSSSVFIGSSFIIKKKALIRLNRSGSVRASAGGFGYLKEWIWWAGLLS</sequence>
<dbReference type="GO" id="GO:0016020">
    <property type="term" value="C:membrane"/>
    <property type="evidence" value="ECO:0007669"/>
    <property type="project" value="UniProtKB-SubCell"/>
</dbReference>
<dbReference type="PANTHER" id="PTHR12570">
    <property type="match status" value="1"/>
</dbReference>
<dbReference type="GO" id="GO:0015095">
    <property type="term" value="F:magnesium ion transmembrane transporter activity"/>
    <property type="evidence" value="ECO:0007669"/>
    <property type="project" value="InterPro"/>
</dbReference>
<dbReference type="AlphaFoldDB" id="A0AAD8A741"/>
<gene>
    <name evidence="7" type="ORF">L9F63_014755</name>
</gene>
<keyword evidence="3 6" id="KW-0812">Transmembrane</keyword>
<evidence type="ECO:0000256" key="4">
    <source>
        <dbReference type="ARBA" id="ARBA00022989"/>
    </source>
</evidence>
<evidence type="ECO:0000256" key="3">
    <source>
        <dbReference type="ARBA" id="ARBA00022692"/>
    </source>
</evidence>
<keyword evidence="5 6" id="KW-0472">Membrane</keyword>
<evidence type="ECO:0000256" key="2">
    <source>
        <dbReference type="ARBA" id="ARBA00007230"/>
    </source>
</evidence>
<comment type="caution">
    <text evidence="7">The sequence shown here is derived from an EMBL/GenBank/DDBJ whole genome shotgun (WGS) entry which is preliminary data.</text>
</comment>
<evidence type="ECO:0000313" key="8">
    <source>
        <dbReference type="Proteomes" id="UP001233999"/>
    </source>
</evidence>
<evidence type="ECO:0000256" key="1">
    <source>
        <dbReference type="ARBA" id="ARBA00004141"/>
    </source>
</evidence>
<accession>A0AAD8A741</accession>
<dbReference type="Pfam" id="PF05653">
    <property type="entry name" value="Mg_trans_NIPA"/>
    <property type="match status" value="1"/>
</dbReference>
<keyword evidence="8" id="KW-1185">Reference proteome</keyword>
<reference evidence="7" key="1">
    <citation type="journal article" date="2023" name="IScience">
        <title>Live-bearing cockroach genome reveals convergent evolutionary mechanisms linked to viviparity in insects and beyond.</title>
        <authorList>
            <person name="Fouks B."/>
            <person name="Harrison M.C."/>
            <person name="Mikhailova A.A."/>
            <person name="Marchal E."/>
            <person name="English S."/>
            <person name="Carruthers M."/>
            <person name="Jennings E.C."/>
            <person name="Chiamaka E.L."/>
            <person name="Frigard R.A."/>
            <person name="Pippel M."/>
            <person name="Attardo G.M."/>
            <person name="Benoit J.B."/>
            <person name="Bornberg-Bauer E."/>
            <person name="Tobe S.S."/>
        </authorList>
    </citation>
    <scope>NUCLEOTIDE SEQUENCE</scope>
    <source>
        <strain evidence="7">Stay&amp;Tobe</strain>
    </source>
</reference>
<feature type="non-terminal residue" evidence="7">
    <location>
        <position position="135"/>
    </location>
</feature>
<evidence type="ECO:0000256" key="6">
    <source>
        <dbReference type="SAM" id="Phobius"/>
    </source>
</evidence>
<protein>
    <submittedName>
        <fullName evidence="7">Uncharacterized protein</fullName>
    </submittedName>
</protein>
<dbReference type="EMBL" id="JASPKZ010003413">
    <property type="protein sequence ID" value="KAJ9593707.1"/>
    <property type="molecule type" value="Genomic_DNA"/>
</dbReference>
<evidence type="ECO:0000256" key="5">
    <source>
        <dbReference type="ARBA" id="ARBA00023136"/>
    </source>
</evidence>